<gene>
    <name evidence="5" type="ORF">Cgig2_003253</name>
</gene>
<dbReference type="InterPro" id="IPR032867">
    <property type="entry name" value="DYW_dom"/>
</dbReference>
<evidence type="ECO:0000259" key="4">
    <source>
        <dbReference type="Pfam" id="PF14432"/>
    </source>
</evidence>
<dbReference type="Pfam" id="PF14432">
    <property type="entry name" value="DYW_deaminase"/>
    <property type="match status" value="1"/>
</dbReference>
<dbReference type="InterPro" id="IPR002885">
    <property type="entry name" value="PPR_rpt"/>
</dbReference>
<comment type="caution">
    <text evidence="5">The sequence shown here is derived from an EMBL/GenBank/DDBJ whole genome shotgun (WGS) entry which is preliminary data.</text>
</comment>
<feature type="repeat" description="PPR" evidence="3">
    <location>
        <begin position="285"/>
        <end position="319"/>
    </location>
</feature>
<comment type="similarity">
    <text evidence="1">Belongs to the PPR family. PCMP-H subfamily.</text>
</comment>
<feature type="repeat" description="PPR" evidence="3">
    <location>
        <begin position="386"/>
        <end position="420"/>
    </location>
</feature>
<keyword evidence="6" id="KW-1185">Reference proteome</keyword>
<keyword evidence="2" id="KW-0677">Repeat</keyword>
<dbReference type="NCBIfam" id="TIGR00756">
    <property type="entry name" value="PPR"/>
    <property type="match status" value="4"/>
</dbReference>
<evidence type="ECO:0000256" key="2">
    <source>
        <dbReference type="ARBA" id="ARBA00022737"/>
    </source>
</evidence>
<dbReference type="EMBL" id="JAKOGI010000685">
    <property type="protein sequence ID" value="KAJ8431504.1"/>
    <property type="molecule type" value="Genomic_DNA"/>
</dbReference>
<dbReference type="AlphaFoldDB" id="A0A9Q1Q7N5"/>
<reference evidence="5" key="1">
    <citation type="submission" date="2022-04" db="EMBL/GenBank/DDBJ databases">
        <title>Carnegiea gigantea Genome sequencing and assembly v2.</title>
        <authorList>
            <person name="Copetti D."/>
            <person name="Sanderson M.J."/>
            <person name="Burquez A."/>
            <person name="Wojciechowski M.F."/>
        </authorList>
    </citation>
    <scope>NUCLEOTIDE SEQUENCE</scope>
    <source>
        <strain evidence="5">SGP5-SGP5p</strain>
        <tissue evidence="5">Aerial part</tissue>
    </source>
</reference>
<evidence type="ECO:0000313" key="6">
    <source>
        <dbReference type="Proteomes" id="UP001153076"/>
    </source>
</evidence>
<feature type="repeat" description="PPR" evidence="3">
    <location>
        <begin position="183"/>
        <end position="217"/>
    </location>
</feature>
<evidence type="ECO:0000256" key="1">
    <source>
        <dbReference type="ARBA" id="ARBA00006643"/>
    </source>
</evidence>
<dbReference type="Pfam" id="PF20431">
    <property type="entry name" value="E_motif"/>
    <property type="match status" value="1"/>
</dbReference>
<dbReference type="GO" id="GO:0008270">
    <property type="term" value="F:zinc ion binding"/>
    <property type="evidence" value="ECO:0007669"/>
    <property type="project" value="InterPro"/>
</dbReference>
<dbReference type="FunFam" id="1.25.40.10:FF:000344">
    <property type="entry name" value="Pentatricopeptide repeat-containing protein"/>
    <property type="match status" value="1"/>
</dbReference>
<dbReference type="Pfam" id="PF20430">
    <property type="entry name" value="Eplus_motif"/>
    <property type="match status" value="1"/>
</dbReference>
<dbReference type="GO" id="GO:0003723">
    <property type="term" value="F:RNA binding"/>
    <property type="evidence" value="ECO:0007669"/>
    <property type="project" value="InterPro"/>
</dbReference>
<sequence>MKFRKHRKLSSSILKNPKGLGDLIQTFTQSKNLSLGKQLHAQLIRSVRKVCNYVDNHLLNLYAKCGQVDYAHKLFDTMPQRNFVSWTAMITAYSQNSMHVEALRTFSDMRVAGESPNRFAFSSVIQAITLLSDILSGRQVHCLSLKCGLNHELFVGSNLADMYSKCQAIHDACLVFEEMPYKDEVSWTSMIHGYAKNGNFKEALMGFKNMLLEGILIDNYVLCSVLSACGPMKAYGFGESVHSITVKAGFEEETTVGNALVYIYSKVGDMGSASKVFGDGSRCMNIVSYTSLIDGFAEADQIDRALGTFVELRRQDVEPNEFTFSSLVKACANQAALEHGSQLHAQVVKMNFTADPVVSSALVFMYGKSGLVEQSARLFDHIKNPNEFAWNSLLGGYSQHGFGKEAIKVFERMVKEGIRPNEITFINLLMGCSHSGLVQQGLNIFKFMEGDYGVVPTEQHYACVIDLLSRAGKLKEAEEFINQMPFEPNAFGWCSYLGACRIHGDTARAEIAAKKLMKLEPENSAVHILLSNMYAKERQWEDVSSLRKMIKESNLKKLPGYSWVDIGNKTHVFGADDWSHPQHAEIYEKLDSLLDEIKKIGYIPRWDVIPIDTDDTTREKMLSRHSEKIAIAFAIMSLPSWKPIIIKKNLRICIDCHLAIKLMAKVTGRTIIVLVPVEIIGKDLKGVSSPRRRNAGKKRR</sequence>
<dbReference type="Proteomes" id="UP001153076">
    <property type="component" value="Unassembled WGS sequence"/>
</dbReference>
<dbReference type="FunFam" id="1.25.40.10:FF:000366">
    <property type="entry name" value="Pentatricopeptide (PPR) repeat-containing protein"/>
    <property type="match status" value="1"/>
</dbReference>
<dbReference type="InterPro" id="IPR046848">
    <property type="entry name" value="E_motif"/>
</dbReference>
<dbReference type="FunFam" id="1.25.40.10:FF:000073">
    <property type="entry name" value="Pentatricopeptide repeat-containing protein chloroplastic"/>
    <property type="match status" value="1"/>
</dbReference>
<evidence type="ECO:0000313" key="5">
    <source>
        <dbReference type="EMBL" id="KAJ8431504.1"/>
    </source>
</evidence>
<dbReference type="Gene3D" id="1.25.40.10">
    <property type="entry name" value="Tetratricopeptide repeat domain"/>
    <property type="match status" value="4"/>
</dbReference>
<feature type="repeat" description="PPR" evidence="3">
    <location>
        <begin position="82"/>
        <end position="116"/>
    </location>
</feature>
<protein>
    <recommendedName>
        <fullName evidence="4">DYW domain-containing protein</fullName>
    </recommendedName>
</protein>
<name>A0A9Q1Q7N5_9CARY</name>
<dbReference type="OrthoDB" id="750109at2759"/>
<dbReference type="PANTHER" id="PTHR47926">
    <property type="entry name" value="PENTATRICOPEPTIDE REPEAT-CONTAINING PROTEIN"/>
    <property type="match status" value="1"/>
</dbReference>
<dbReference type="Pfam" id="PF13041">
    <property type="entry name" value="PPR_2"/>
    <property type="match status" value="4"/>
</dbReference>
<dbReference type="Pfam" id="PF01535">
    <property type="entry name" value="PPR"/>
    <property type="match status" value="1"/>
</dbReference>
<dbReference type="InterPro" id="IPR011990">
    <property type="entry name" value="TPR-like_helical_dom_sf"/>
</dbReference>
<dbReference type="InterPro" id="IPR046960">
    <property type="entry name" value="PPR_At4g14850-like_plant"/>
</dbReference>
<dbReference type="SUPFAM" id="SSF48452">
    <property type="entry name" value="TPR-like"/>
    <property type="match status" value="1"/>
</dbReference>
<dbReference type="InterPro" id="IPR046849">
    <property type="entry name" value="E2_motif"/>
</dbReference>
<organism evidence="5 6">
    <name type="scientific">Carnegiea gigantea</name>
    <dbReference type="NCBI Taxonomy" id="171969"/>
    <lineage>
        <taxon>Eukaryota</taxon>
        <taxon>Viridiplantae</taxon>
        <taxon>Streptophyta</taxon>
        <taxon>Embryophyta</taxon>
        <taxon>Tracheophyta</taxon>
        <taxon>Spermatophyta</taxon>
        <taxon>Magnoliopsida</taxon>
        <taxon>eudicotyledons</taxon>
        <taxon>Gunneridae</taxon>
        <taxon>Pentapetalae</taxon>
        <taxon>Caryophyllales</taxon>
        <taxon>Cactineae</taxon>
        <taxon>Cactaceae</taxon>
        <taxon>Cactoideae</taxon>
        <taxon>Echinocereeae</taxon>
        <taxon>Carnegiea</taxon>
    </lineage>
</organism>
<dbReference type="PROSITE" id="PS51375">
    <property type="entry name" value="PPR"/>
    <property type="match status" value="4"/>
</dbReference>
<dbReference type="GO" id="GO:0009451">
    <property type="term" value="P:RNA modification"/>
    <property type="evidence" value="ECO:0007669"/>
    <property type="project" value="InterPro"/>
</dbReference>
<feature type="domain" description="DYW" evidence="4">
    <location>
        <begin position="601"/>
        <end position="673"/>
    </location>
</feature>
<accession>A0A9Q1Q7N5</accession>
<proteinExistence type="inferred from homology"/>
<dbReference type="PANTHER" id="PTHR47926:SF366">
    <property type="entry name" value="PENTATRICOPEPTIDE REPEAT SUPERFAMILY PROTEIN"/>
    <property type="match status" value="1"/>
</dbReference>
<dbReference type="FunFam" id="1.25.40.10:FF:000381">
    <property type="entry name" value="Pentatricopeptide repeat-containing protein"/>
    <property type="match status" value="1"/>
</dbReference>
<evidence type="ECO:0000256" key="3">
    <source>
        <dbReference type="PROSITE-ProRule" id="PRU00708"/>
    </source>
</evidence>